<evidence type="ECO:0000313" key="1">
    <source>
        <dbReference type="EMBL" id="MCD7459553.1"/>
    </source>
</evidence>
<protein>
    <submittedName>
        <fullName evidence="1">Uncharacterized protein</fullName>
    </submittedName>
</protein>
<evidence type="ECO:0000313" key="2">
    <source>
        <dbReference type="Proteomes" id="UP000823775"/>
    </source>
</evidence>
<sequence>IDSGSSLSTPARVFEQPLPAVMEILQRDKSETSYPRKMPLQQASSFCSLQNGVVIYQNVQTSTCDTMASAPVTLPLVRTSTGFDTQPVASLCAKERTGVVPPT</sequence>
<comment type="caution">
    <text evidence="1">The sequence shown here is derived from an EMBL/GenBank/DDBJ whole genome shotgun (WGS) entry which is preliminary data.</text>
</comment>
<keyword evidence="2" id="KW-1185">Reference proteome</keyword>
<proteinExistence type="predicted"/>
<dbReference type="EMBL" id="JACEIK010000595">
    <property type="protein sequence ID" value="MCD7459553.1"/>
    <property type="molecule type" value="Genomic_DNA"/>
</dbReference>
<feature type="non-terminal residue" evidence="1">
    <location>
        <position position="1"/>
    </location>
</feature>
<organism evidence="1 2">
    <name type="scientific">Datura stramonium</name>
    <name type="common">Jimsonweed</name>
    <name type="synonym">Common thornapple</name>
    <dbReference type="NCBI Taxonomy" id="4076"/>
    <lineage>
        <taxon>Eukaryota</taxon>
        <taxon>Viridiplantae</taxon>
        <taxon>Streptophyta</taxon>
        <taxon>Embryophyta</taxon>
        <taxon>Tracheophyta</taxon>
        <taxon>Spermatophyta</taxon>
        <taxon>Magnoliopsida</taxon>
        <taxon>eudicotyledons</taxon>
        <taxon>Gunneridae</taxon>
        <taxon>Pentapetalae</taxon>
        <taxon>asterids</taxon>
        <taxon>lamiids</taxon>
        <taxon>Solanales</taxon>
        <taxon>Solanaceae</taxon>
        <taxon>Solanoideae</taxon>
        <taxon>Datureae</taxon>
        <taxon>Datura</taxon>
    </lineage>
</organism>
<dbReference type="Proteomes" id="UP000823775">
    <property type="component" value="Unassembled WGS sequence"/>
</dbReference>
<gene>
    <name evidence="1" type="ORF">HAX54_041289</name>
</gene>
<name>A0ABS8SL76_DATST</name>
<accession>A0ABS8SL76</accession>
<reference evidence="1 2" key="1">
    <citation type="journal article" date="2021" name="BMC Genomics">
        <title>Datura genome reveals duplications of psychoactive alkaloid biosynthetic genes and high mutation rate following tissue culture.</title>
        <authorList>
            <person name="Rajewski A."/>
            <person name="Carter-House D."/>
            <person name="Stajich J."/>
            <person name="Litt A."/>
        </authorList>
    </citation>
    <scope>NUCLEOTIDE SEQUENCE [LARGE SCALE GENOMIC DNA]</scope>
    <source>
        <strain evidence="1">AR-01</strain>
    </source>
</reference>